<dbReference type="PIRSF" id="PIRSF017082">
    <property type="entry name" value="YflP"/>
    <property type="match status" value="1"/>
</dbReference>
<feature type="signal peptide" evidence="2">
    <location>
        <begin position="1"/>
        <end position="19"/>
    </location>
</feature>
<dbReference type="Gene3D" id="3.40.190.10">
    <property type="entry name" value="Periplasmic binding protein-like II"/>
    <property type="match status" value="1"/>
</dbReference>
<dbReference type="InterPro" id="IPR005064">
    <property type="entry name" value="BUG"/>
</dbReference>
<dbReference type="PANTHER" id="PTHR42928">
    <property type="entry name" value="TRICARBOXYLATE-BINDING PROTEIN"/>
    <property type="match status" value="1"/>
</dbReference>
<evidence type="ECO:0000313" key="3">
    <source>
        <dbReference type="EMBL" id="QDO97006.1"/>
    </source>
</evidence>
<protein>
    <submittedName>
        <fullName evidence="3">Tripartite tricarboxylate transporter substrate binding protein</fullName>
    </submittedName>
</protein>
<evidence type="ECO:0000313" key="4">
    <source>
        <dbReference type="Proteomes" id="UP000317496"/>
    </source>
</evidence>
<sequence>MRGLFAVAGLGLGLSIAAAAPLAVAQDFPSRPITLIHGFAAGGTADAISRILAQPMGEILKQPIVVEQRPGAGGNNASRAVATAAPDGYTIGLPTGGHAVSAGLYKSLPFHPVDSFEMVSTVVYYAFSIAAKPDFPANDMKGLIAYAKANPGKLDYGSAGVGSTHHLTGELLGSVAGIQWNHVPYRGEAAAFTGLLSGDLPIIIATTVTVAPQLKAGKLKALAVSSPTRFRDMPTVPTVAESALPGFDVRTWAGIFAPKGTPAPIVARLNAAIQQSLARPEVKARLEEVVGGDVQGSTPEAMKTMVASEAARWTDVIKKANIPQQE</sequence>
<dbReference type="KEGG" id="fer:FNB15_06845"/>
<organism evidence="3 4">
    <name type="scientific">Ferrovibrio terrae</name>
    <dbReference type="NCBI Taxonomy" id="2594003"/>
    <lineage>
        <taxon>Bacteria</taxon>
        <taxon>Pseudomonadati</taxon>
        <taxon>Pseudomonadota</taxon>
        <taxon>Alphaproteobacteria</taxon>
        <taxon>Rhodospirillales</taxon>
        <taxon>Rhodospirillaceae</taxon>
        <taxon>Ferrovibrio</taxon>
    </lineage>
</organism>
<dbReference type="OrthoDB" id="9780943at2"/>
<dbReference type="SUPFAM" id="SSF53850">
    <property type="entry name" value="Periplasmic binding protein-like II"/>
    <property type="match status" value="1"/>
</dbReference>
<dbReference type="EMBL" id="CP041636">
    <property type="protein sequence ID" value="QDO97006.1"/>
    <property type="molecule type" value="Genomic_DNA"/>
</dbReference>
<accession>A0A516GZR2</accession>
<dbReference type="CDD" id="cd13578">
    <property type="entry name" value="PBP2_Bug27"/>
    <property type="match status" value="1"/>
</dbReference>
<evidence type="ECO:0000256" key="1">
    <source>
        <dbReference type="ARBA" id="ARBA00006987"/>
    </source>
</evidence>
<dbReference type="AlphaFoldDB" id="A0A516GZR2"/>
<dbReference type="PANTHER" id="PTHR42928:SF5">
    <property type="entry name" value="BLR1237 PROTEIN"/>
    <property type="match status" value="1"/>
</dbReference>
<name>A0A516GZR2_9PROT</name>
<comment type="similarity">
    <text evidence="1">Belongs to the UPF0065 (bug) family.</text>
</comment>
<dbReference type="Proteomes" id="UP000317496">
    <property type="component" value="Chromosome"/>
</dbReference>
<keyword evidence="4" id="KW-1185">Reference proteome</keyword>
<keyword evidence="2" id="KW-0732">Signal</keyword>
<dbReference type="Gene3D" id="3.40.190.150">
    <property type="entry name" value="Bordetella uptake gene, domain 1"/>
    <property type="match status" value="1"/>
</dbReference>
<dbReference type="InterPro" id="IPR042100">
    <property type="entry name" value="Bug_dom1"/>
</dbReference>
<proteinExistence type="inferred from homology"/>
<reference evidence="3 4" key="1">
    <citation type="submission" date="2019-07" db="EMBL/GenBank/DDBJ databases">
        <title>Genome sequencing for Ferrovibrio sp. K5.</title>
        <authorList>
            <person name="Park S.-J."/>
        </authorList>
    </citation>
    <scope>NUCLEOTIDE SEQUENCE [LARGE SCALE GENOMIC DNA]</scope>
    <source>
        <strain evidence="3 4">K5</strain>
    </source>
</reference>
<gene>
    <name evidence="3" type="ORF">FNB15_06845</name>
</gene>
<evidence type="ECO:0000256" key="2">
    <source>
        <dbReference type="SAM" id="SignalP"/>
    </source>
</evidence>
<feature type="chain" id="PRO_5022041969" evidence="2">
    <location>
        <begin position="20"/>
        <end position="326"/>
    </location>
</feature>
<dbReference type="Pfam" id="PF03401">
    <property type="entry name" value="TctC"/>
    <property type="match status" value="1"/>
</dbReference>
<dbReference type="RefSeq" id="WP_144067987.1">
    <property type="nucleotide sequence ID" value="NZ_CP041636.1"/>
</dbReference>